<evidence type="ECO:0000313" key="1">
    <source>
        <dbReference type="EMBL" id="SVB53614.1"/>
    </source>
</evidence>
<dbReference type="EMBL" id="UINC01046071">
    <property type="protein sequence ID" value="SVB53614.1"/>
    <property type="molecule type" value="Genomic_DNA"/>
</dbReference>
<dbReference type="GO" id="GO:0003723">
    <property type="term" value="F:RNA binding"/>
    <property type="evidence" value="ECO:0007669"/>
    <property type="project" value="InterPro"/>
</dbReference>
<accession>A0A382ETV1</accession>
<feature type="non-terminal residue" evidence="1">
    <location>
        <position position="1"/>
    </location>
</feature>
<name>A0A382ETV1_9ZZZZ</name>
<sequence length="98" mass="10881">VNGSLIKKAHQSVAPDDVLTFPVGPNIRVIKIIKLGNRRGPAKEAQTLYEDLQPIDQIAKKIDSTLAPEPGKRERGSGRPTKVQRRAIERFMGWLKGI</sequence>
<gene>
    <name evidence="1" type="ORF">METZ01_LOCUS206468</name>
</gene>
<evidence type="ECO:0008006" key="2">
    <source>
        <dbReference type="Google" id="ProtNLM"/>
    </source>
</evidence>
<reference evidence="1" key="1">
    <citation type="submission" date="2018-05" db="EMBL/GenBank/DDBJ databases">
        <authorList>
            <person name="Lanie J.A."/>
            <person name="Ng W.-L."/>
            <person name="Kazmierczak K.M."/>
            <person name="Andrzejewski T.M."/>
            <person name="Davidsen T.M."/>
            <person name="Wayne K.J."/>
            <person name="Tettelin H."/>
            <person name="Glass J.I."/>
            <person name="Rusch D."/>
            <person name="Podicherti R."/>
            <person name="Tsui H.-C.T."/>
            <person name="Winkler M.E."/>
        </authorList>
    </citation>
    <scope>NUCLEOTIDE SEQUENCE</scope>
</reference>
<proteinExistence type="predicted"/>
<organism evidence="1">
    <name type="scientific">marine metagenome</name>
    <dbReference type="NCBI Taxonomy" id="408172"/>
    <lineage>
        <taxon>unclassified sequences</taxon>
        <taxon>metagenomes</taxon>
        <taxon>ecological metagenomes</taxon>
    </lineage>
</organism>
<dbReference type="AlphaFoldDB" id="A0A382ETV1"/>
<dbReference type="Gene3D" id="3.10.290.10">
    <property type="entry name" value="RNA-binding S4 domain"/>
    <property type="match status" value="1"/>
</dbReference>
<dbReference type="SUPFAM" id="SSF55174">
    <property type="entry name" value="Alpha-L RNA-binding motif"/>
    <property type="match status" value="1"/>
</dbReference>
<protein>
    <recommendedName>
        <fullName evidence="2">RNA-binding S4 domain-containing protein</fullName>
    </recommendedName>
</protein>
<dbReference type="InterPro" id="IPR036986">
    <property type="entry name" value="S4_RNA-bd_sf"/>
</dbReference>